<dbReference type="KEGG" id="xba:C7S18_09210"/>
<keyword evidence="7" id="KW-0520">NAD</keyword>
<evidence type="ECO:0000256" key="3">
    <source>
        <dbReference type="ARBA" id="ARBA00004947"/>
    </source>
</evidence>
<comment type="catalytic activity">
    <reaction evidence="1">
        <text>UDP-alpha-D-glucose = UDP-alpha-D-galactose</text>
        <dbReference type="Rhea" id="RHEA:22168"/>
        <dbReference type="ChEBI" id="CHEBI:58885"/>
        <dbReference type="ChEBI" id="CHEBI:66914"/>
        <dbReference type="EC" id="5.1.3.2"/>
    </reaction>
</comment>
<keyword evidence="8" id="KW-0413">Isomerase</keyword>
<dbReference type="OrthoDB" id="9803010at2"/>
<comment type="cofactor">
    <cofactor evidence="2">
        <name>NAD(+)</name>
        <dbReference type="ChEBI" id="CHEBI:57540"/>
    </cofactor>
</comment>
<keyword evidence="9" id="KW-0119">Carbohydrate metabolism</keyword>
<evidence type="ECO:0000256" key="2">
    <source>
        <dbReference type="ARBA" id="ARBA00001911"/>
    </source>
</evidence>
<keyword evidence="14" id="KW-1185">Reference proteome</keyword>
<dbReference type="UniPathway" id="UPA00214"/>
<organism evidence="13 14">
    <name type="scientific">Ahniella affigens</name>
    <dbReference type="NCBI Taxonomy" id="2021234"/>
    <lineage>
        <taxon>Bacteria</taxon>
        <taxon>Pseudomonadati</taxon>
        <taxon>Pseudomonadota</taxon>
        <taxon>Gammaproteobacteria</taxon>
        <taxon>Lysobacterales</taxon>
        <taxon>Rhodanobacteraceae</taxon>
        <taxon>Ahniella</taxon>
    </lineage>
</organism>
<evidence type="ECO:0000256" key="5">
    <source>
        <dbReference type="ARBA" id="ARBA00013189"/>
    </source>
</evidence>
<dbReference type="RefSeq" id="WP_106891284.1">
    <property type="nucleotide sequence ID" value="NZ_CP027860.1"/>
</dbReference>
<reference evidence="13 14" key="2">
    <citation type="submission" date="2018-03" db="EMBL/GenBank/DDBJ databases">
        <authorList>
            <person name="Keele B.F."/>
        </authorList>
    </citation>
    <scope>NUCLEOTIDE SEQUENCE [LARGE SCALE GENOMIC DNA]</scope>
    <source>
        <strain evidence="13 14">D13</strain>
    </source>
</reference>
<dbReference type="AlphaFoldDB" id="A0A2P1PR90"/>
<comment type="pathway">
    <text evidence="3">Carbohydrate metabolism; galactose metabolism.</text>
</comment>
<sequence>MALKVLVTGGAGYVGSHVCKALCLRGHQVIAFDNLSTGHAELARYGRLVVGDLQDADALTALLRDESINAVVHLAGRCYPAESVRQPLIYYRDNIGHALNLFQAMADVGVRRVVFSSSCSVYGHALNATETATPEPQSPYARSKWIVEQLLSDIAGAQQWTAVALRYFNAAGADPDGELGEWHEPEPHLIPRALMAARGELPALAVHGRDYPTPDGTCIRDYCHVSDLADAHVLALEQALPAGELSVFNLGNERGYSVLDIIRAIEAELGCTVPIDWSARRPGDPAAVSASSAKARAVLGWQPRRANISEMIRTAQAFALSRQQGLKT</sequence>
<dbReference type="Proteomes" id="UP000241074">
    <property type="component" value="Chromosome"/>
</dbReference>
<dbReference type="SUPFAM" id="SSF51735">
    <property type="entry name" value="NAD(P)-binding Rossmann-fold domains"/>
    <property type="match status" value="1"/>
</dbReference>
<dbReference type="Gene3D" id="3.90.25.10">
    <property type="entry name" value="UDP-galactose 4-epimerase, domain 1"/>
    <property type="match status" value="1"/>
</dbReference>
<accession>A0A2P1PR90</accession>
<dbReference type="InterPro" id="IPR036291">
    <property type="entry name" value="NAD(P)-bd_dom_sf"/>
</dbReference>
<evidence type="ECO:0000256" key="6">
    <source>
        <dbReference type="ARBA" id="ARBA00018569"/>
    </source>
</evidence>
<dbReference type="EC" id="5.1.3.2" evidence="5"/>
<comment type="similarity">
    <text evidence="4">Belongs to the NAD(P)-dependent epimerase/dehydratase family.</text>
</comment>
<gene>
    <name evidence="13" type="primary">galE</name>
    <name evidence="13" type="ORF">C7S18_09210</name>
</gene>
<evidence type="ECO:0000256" key="4">
    <source>
        <dbReference type="ARBA" id="ARBA00007637"/>
    </source>
</evidence>
<dbReference type="GO" id="GO:0033499">
    <property type="term" value="P:galactose catabolic process via UDP-galactose, Leloir pathway"/>
    <property type="evidence" value="ECO:0007669"/>
    <property type="project" value="TreeGrafter"/>
</dbReference>
<dbReference type="InterPro" id="IPR005886">
    <property type="entry name" value="UDP_G4E"/>
</dbReference>
<dbReference type="EMBL" id="CP027860">
    <property type="protein sequence ID" value="AVP97360.1"/>
    <property type="molecule type" value="Genomic_DNA"/>
</dbReference>
<reference evidence="13 14" key="1">
    <citation type="submission" date="2018-03" db="EMBL/GenBank/DDBJ databases">
        <title>Ahniella affigens gen. nov., sp. nov., a gammaproteobacterium isolated from sandy soil near a stream.</title>
        <authorList>
            <person name="Ko Y."/>
            <person name="Kim J.-H."/>
        </authorList>
    </citation>
    <scope>NUCLEOTIDE SEQUENCE [LARGE SCALE GENOMIC DNA]</scope>
    <source>
        <strain evidence="13 14">D13</strain>
    </source>
</reference>
<dbReference type="Pfam" id="PF01370">
    <property type="entry name" value="Epimerase"/>
    <property type="match status" value="1"/>
</dbReference>
<name>A0A2P1PR90_9GAMM</name>
<proteinExistence type="inferred from homology"/>
<dbReference type="PANTHER" id="PTHR43725:SF53">
    <property type="entry name" value="UDP-ARABINOSE 4-EPIMERASE 1"/>
    <property type="match status" value="1"/>
</dbReference>
<evidence type="ECO:0000256" key="8">
    <source>
        <dbReference type="ARBA" id="ARBA00023235"/>
    </source>
</evidence>
<evidence type="ECO:0000313" key="14">
    <source>
        <dbReference type="Proteomes" id="UP000241074"/>
    </source>
</evidence>
<evidence type="ECO:0000256" key="9">
    <source>
        <dbReference type="ARBA" id="ARBA00023277"/>
    </source>
</evidence>
<dbReference type="Gene3D" id="3.40.50.720">
    <property type="entry name" value="NAD(P)-binding Rossmann-like Domain"/>
    <property type="match status" value="1"/>
</dbReference>
<dbReference type="GO" id="GO:0003978">
    <property type="term" value="F:UDP-glucose 4-epimerase activity"/>
    <property type="evidence" value="ECO:0007669"/>
    <property type="project" value="UniProtKB-EC"/>
</dbReference>
<evidence type="ECO:0000313" key="13">
    <source>
        <dbReference type="EMBL" id="AVP97360.1"/>
    </source>
</evidence>
<evidence type="ECO:0000256" key="7">
    <source>
        <dbReference type="ARBA" id="ARBA00023027"/>
    </source>
</evidence>
<evidence type="ECO:0000256" key="1">
    <source>
        <dbReference type="ARBA" id="ARBA00000083"/>
    </source>
</evidence>
<evidence type="ECO:0000256" key="10">
    <source>
        <dbReference type="ARBA" id="ARBA00031367"/>
    </source>
</evidence>
<feature type="domain" description="NAD-dependent epimerase/dehydratase" evidence="12">
    <location>
        <begin position="5"/>
        <end position="251"/>
    </location>
</feature>
<dbReference type="NCBIfam" id="TIGR01179">
    <property type="entry name" value="galE"/>
    <property type="match status" value="1"/>
</dbReference>
<dbReference type="PANTHER" id="PTHR43725">
    <property type="entry name" value="UDP-GLUCOSE 4-EPIMERASE"/>
    <property type="match status" value="1"/>
</dbReference>
<dbReference type="InterPro" id="IPR001509">
    <property type="entry name" value="Epimerase_deHydtase"/>
</dbReference>
<evidence type="ECO:0000259" key="12">
    <source>
        <dbReference type="Pfam" id="PF01370"/>
    </source>
</evidence>
<evidence type="ECO:0000256" key="11">
    <source>
        <dbReference type="ARBA" id="ARBA00033067"/>
    </source>
</evidence>
<protein>
    <recommendedName>
        <fullName evidence="6">UDP-glucose 4-epimerase</fullName>
        <ecNumber evidence="5">5.1.3.2</ecNumber>
    </recommendedName>
    <alternativeName>
        <fullName evidence="11">Galactowaldenase</fullName>
    </alternativeName>
    <alternativeName>
        <fullName evidence="10">UDP-galactose 4-epimerase</fullName>
    </alternativeName>
</protein>